<name>A0ABY5DCR0_9ACTN</name>
<dbReference type="Proteomes" id="UP001055940">
    <property type="component" value="Chromosome"/>
</dbReference>
<feature type="compositionally biased region" description="Polar residues" evidence="1">
    <location>
        <begin position="1"/>
        <end position="17"/>
    </location>
</feature>
<keyword evidence="4" id="KW-1185">Reference proteome</keyword>
<evidence type="ECO:0000256" key="1">
    <source>
        <dbReference type="SAM" id="MobiDB-lite"/>
    </source>
</evidence>
<feature type="compositionally biased region" description="Basic and acidic residues" evidence="1">
    <location>
        <begin position="30"/>
        <end position="44"/>
    </location>
</feature>
<proteinExistence type="predicted"/>
<organism evidence="3 4">
    <name type="scientific">Nocardiopsis exhalans</name>
    <dbReference type="NCBI Taxonomy" id="163604"/>
    <lineage>
        <taxon>Bacteria</taxon>
        <taxon>Bacillati</taxon>
        <taxon>Actinomycetota</taxon>
        <taxon>Actinomycetes</taxon>
        <taxon>Streptosporangiales</taxon>
        <taxon>Nocardiopsidaceae</taxon>
        <taxon>Nocardiopsis</taxon>
    </lineage>
</organism>
<keyword evidence="2" id="KW-1133">Transmembrane helix</keyword>
<protein>
    <recommendedName>
        <fullName evidence="5">Polyketide cyclase / dehydrase and lipid transport</fullName>
    </recommendedName>
</protein>
<feature type="region of interest" description="Disordered" evidence="1">
    <location>
        <begin position="369"/>
        <end position="426"/>
    </location>
</feature>
<feature type="region of interest" description="Disordered" evidence="1">
    <location>
        <begin position="1"/>
        <end position="54"/>
    </location>
</feature>
<gene>
    <name evidence="3" type="ORF">NE857_05915</name>
</gene>
<feature type="transmembrane region" description="Helical" evidence="2">
    <location>
        <begin position="143"/>
        <end position="162"/>
    </location>
</feature>
<feature type="transmembrane region" description="Helical" evidence="2">
    <location>
        <begin position="94"/>
        <end position="111"/>
    </location>
</feature>
<feature type="compositionally biased region" description="Basic and acidic residues" evidence="1">
    <location>
        <begin position="411"/>
        <end position="426"/>
    </location>
</feature>
<evidence type="ECO:0008006" key="5">
    <source>
        <dbReference type="Google" id="ProtNLM"/>
    </source>
</evidence>
<evidence type="ECO:0000256" key="2">
    <source>
        <dbReference type="SAM" id="Phobius"/>
    </source>
</evidence>
<evidence type="ECO:0000313" key="3">
    <source>
        <dbReference type="EMBL" id="USY21175.1"/>
    </source>
</evidence>
<feature type="transmembrane region" description="Helical" evidence="2">
    <location>
        <begin position="66"/>
        <end position="82"/>
    </location>
</feature>
<feature type="transmembrane region" description="Helical" evidence="2">
    <location>
        <begin position="118"/>
        <end position="137"/>
    </location>
</feature>
<keyword evidence="2" id="KW-0472">Membrane</keyword>
<accession>A0ABY5DCR0</accession>
<dbReference type="EMBL" id="CP099837">
    <property type="protein sequence ID" value="USY21175.1"/>
    <property type="molecule type" value="Genomic_DNA"/>
</dbReference>
<reference evidence="3" key="1">
    <citation type="submission" date="2022-06" db="EMBL/GenBank/DDBJ databases">
        <authorList>
            <person name="Ping M."/>
        </authorList>
    </citation>
    <scope>NUCLEOTIDE SEQUENCE</scope>
    <source>
        <strain evidence="3">JCM11759T</strain>
    </source>
</reference>
<keyword evidence="2" id="KW-0812">Transmembrane</keyword>
<feature type="transmembrane region" description="Helical" evidence="2">
    <location>
        <begin position="174"/>
        <end position="195"/>
    </location>
</feature>
<evidence type="ECO:0000313" key="4">
    <source>
        <dbReference type="Proteomes" id="UP001055940"/>
    </source>
</evidence>
<sequence>MTQPPESQEPTESTRPTGNPEPAAPPEPGKPSEADRRADHETAERYAPGYATHEESALPRPSRARWILAGVVLAAFAALLAVRVTRFGGLDQTALFYVGLPALLALLVVLCCRTRSAVGVAMAVTTVALLLAGPVLGEGMVCLIISAPLIYGVVSLVTWLSVLIARGGQGSPNALVAVPILFALALEGVGGFSLLPREDAATGSRLVSAAPVDVADALAAAPEYASPAALFLRAVPFPEPVEAVGEGLAVGDTRVIHFTPRRTLAPGAESTPRRMELEIVESHVHADGGRVVFDVTEDTAFANWMEMERAVATWEAEIVEGEVEKTRLTWEIEYQRTYDPSWYFGPVQSYATGLAAGYLADTFAALAQRPPQAPEPVDVTKPRPSPVNADEALVPEDSGSPARPGEPRAGASDDRPGPGRGEGARP</sequence>